<protein>
    <submittedName>
        <fullName evidence="1">Uncharacterized protein</fullName>
    </submittedName>
</protein>
<dbReference type="EMBL" id="CM042880">
    <property type="protein sequence ID" value="KAI4389341.1"/>
    <property type="molecule type" value="Genomic_DNA"/>
</dbReference>
<sequence>MARSSGDAESSRELEVGDELDHVPFIRRMQLARKCGGKFPTSTDERLSCVHDVVAVKEEGERRLALFGPGDSYQGSGGNRGTVLDFSNIVKAENLDDRWTDELDHIPLATRRKMLLLQKLLPGAGFSETCWTEDSMRSVEFNKEEALSRSLGASGDALVGDVIGEEKEKSVPICSANGGNSSLAMERPDCDIRGSTYIGSPTIVTCPSPEDVFTLSCHHEGSPAVKPSDSLGCQPSNRTTSSGSKSDSLSEEGNGSVAKHEEPNDTFLLAAKVKVEPSDHHGTSGTLYGFTFKTDPVKAELEVSEGLQFEKLDLMRLKEQTESFPAQFDSFECSVPPVSHSLESTLSDPPAFPMMASKRPRKRKKTATDSVETALEEDAPGLLKVLLDKGISVDDMKLYGEPESDDLINESCGSDDFAELEEVISKLFTQRQSDSKFGILKRSQDSKTSYCLPCLFSLVEQTQFLRMRKWPVEWGWCRDLQSFIFVFERHKRIVLERPEYGYATYFFELIDMLPIDWQIKRLVTAMKLTTYSRLTLLENKALLIGKDLTEGEAKVMMEYGWMPNTGLATMLNYCDRVVHDRKNEKNTSEWRAKIGKLLMDGYNGGTIVLSGIPEKAKEHHPGLEIARVKEEEPE</sequence>
<accession>A0ACB9SD03</accession>
<evidence type="ECO:0000313" key="2">
    <source>
        <dbReference type="Proteomes" id="UP001057402"/>
    </source>
</evidence>
<evidence type="ECO:0000313" key="1">
    <source>
        <dbReference type="EMBL" id="KAI4389341.1"/>
    </source>
</evidence>
<dbReference type="Proteomes" id="UP001057402">
    <property type="component" value="Chromosome 1"/>
</dbReference>
<proteinExistence type="predicted"/>
<reference evidence="2" key="1">
    <citation type="journal article" date="2023" name="Front. Plant Sci.">
        <title>Chromosomal-level genome assembly of Melastoma candidum provides insights into trichome evolution.</title>
        <authorList>
            <person name="Zhong Y."/>
            <person name="Wu W."/>
            <person name="Sun C."/>
            <person name="Zou P."/>
            <person name="Liu Y."/>
            <person name="Dai S."/>
            <person name="Zhou R."/>
        </authorList>
    </citation>
    <scope>NUCLEOTIDE SEQUENCE [LARGE SCALE GENOMIC DNA]</scope>
</reference>
<gene>
    <name evidence="1" type="ORF">MLD38_001576</name>
</gene>
<comment type="caution">
    <text evidence="1">The sequence shown here is derived from an EMBL/GenBank/DDBJ whole genome shotgun (WGS) entry which is preliminary data.</text>
</comment>
<organism evidence="1 2">
    <name type="scientific">Melastoma candidum</name>
    <dbReference type="NCBI Taxonomy" id="119954"/>
    <lineage>
        <taxon>Eukaryota</taxon>
        <taxon>Viridiplantae</taxon>
        <taxon>Streptophyta</taxon>
        <taxon>Embryophyta</taxon>
        <taxon>Tracheophyta</taxon>
        <taxon>Spermatophyta</taxon>
        <taxon>Magnoliopsida</taxon>
        <taxon>eudicotyledons</taxon>
        <taxon>Gunneridae</taxon>
        <taxon>Pentapetalae</taxon>
        <taxon>rosids</taxon>
        <taxon>malvids</taxon>
        <taxon>Myrtales</taxon>
        <taxon>Melastomataceae</taxon>
        <taxon>Melastomatoideae</taxon>
        <taxon>Melastomateae</taxon>
        <taxon>Melastoma</taxon>
    </lineage>
</organism>
<keyword evidence="2" id="KW-1185">Reference proteome</keyword>
<name>A0ACB9SD03_9MYRT</name>